<keyword evidence="4" id="KW-0158">Chromosome</keyword>
<dbReference type="EMBL" id="SMOL01000148">
    <property type="protein sequence ID" value="KAB2629462.1"/>
    <property type="molecule type" value="Genomic_DNA"/>
</dbReference>
<evidence type="ECO:0000256" key="4">
    <source>
        <dbReference type="ARBA" id="ARBA00022454"/>
    </source>
</evidence>
<accession>A0A5N5HTI9</accession>
<dbReference type="GO" id="GO:0005634">
    <property type="term" value="C:nucleus"/>
    <property type="evidence" value="ECO:0007669"/>
    <property type="project" value="UniProtKB-SubCell"/>
</dbReference>
<dbReference type="PANTHER" id="PTHR14582:SF1">
    <property type="entry name" value="CENTROMERE PROTEIN O"/>
    <property type="match status" value="1"/>
</dbReference>
<organism evidence="7 8">
    <name type="scientific">Pyrus ussuriensis x Pyrus communis</name>
    <dbReference type="NCBI Taxonomy" id="2448454"/>
    <lineage>
        <taxon>Eukaryota</taxon>
        <taxon>Viridiplantae</taxon>
        <taxon>Streptophyta</taxon>
        <taxon>Embryophyta</taxon>
        <taxon>Tracheophyta</taxon>
        <taxon>Spermatophyta</taxon>
        <taxon>Magnoliopsida</taxon>
        <taxon>eudicotyledons</taxon>
        <taxon>Gunneridae</taxon>
        <taxon>Pentapetalae</taxon>
        <taxon>rosids</taxon>
        <taxon>fabids</taxon>
        <taxon>Rosales</taxon>
        <taxon>Rosaceae</taxon>
        <taxon>Amygdaloideae</taxon>
        <taxon>Maleae</taxon>
        <taxon>Pyrus</taxon>
    </lineage>
</organism>
<evidence type="ECO:0000256" key="6">
    <source>
        <dbReference type="ARBA" id="ARBA00023328"/>
    </source>
</evidence>
<protein>
    <submittedName>
        <fullName evidence="7">Centromere protein O-like</fullName>
    </submittedName>
</protein>
<dbReference type="Proteomes" id="UP000327157">
    <property type="component" value="Chromosome 8"/>
</dbReference>
<evidence type="ECO:0000256" key="5">
    <source>
        <dbReference type="ARBA" id="ARBA00023242"/>
    </source>
</evidence>
<name>A0A5N5HTI9_9ROSA</name>
<reference evidence="8" key="2">
    <citation type="submission" date="2019-10" db="EMBL/GenBank/DDBJ databases">
        <title>A de novo genome assembly of a pear dwarfing rootstock.</title>
        <authorList>
            <person name="Wang F."/>
            <person name="Wang J."/>
            <person name="Li S."/>
            <person name="Zhang Y."/>
            <person name="Fang M."/>
            <person name="Ma L."/>
            <person name="Zhao Y."/>
            <person name="Jiang S."/>
        </authorList>
    </citation>
    <scope>NUCLEOTIDE SEQUENCE [LARGE SCALE GENOMIC DNA]</scope>
</reference>
<dbReference type="PANTHER" id="PTHR14582">
    <property type="entry name" value="INNER KINETOCHORE SUBUNIT MAL2"/>
    <property type="match status" value="1"/>
</dbReference>
<proteinExistence type="inferred from homology"/>
<keyword evidence="8" id="KW-1185">Reference proteome</keyword>
<evidence type="ECO:0000313" key="8">
    <source>
        <dbReference type="Proteomes" id="UP000327157"/>
    </source>
</evidence>
<evidence type="ECO:0000256" key="3">
    <source>
        <dbReference type="ARBA" id="ARBA00007321"/>
    </source>
</evidence>
<evidence type="ECO:0000256" key="2">
    <source>
        <dbReference type="ARBA" id="ARBA00004584"/>
    </source>
</evidence>
<evidence type="ECO:0000313" key="7">
    <source>
        <dbReference type="EMBL" id="KAB2629462.1"/>
    </source>
</evidence>
<evidence type="ECO:0000256" key="1">
    <source>
        <dbReference type="ARBA" id="ARBA00004123"/>
    </source>
</evidence>
<dbReference type="AlphaFoldDB" id="A0A5N5HTI9"/>
<keyword evidence="6" id="KW-0137">Centromere</keyword>
<reference evidence="7 8" key="1">
    <citation type="submission" date="2019-09" db="EMBL/GenBank/DDBJ databases">
        <authorList>
            <person name="Ou C."/>
        </authorList>
    </citation>
    <scope>NUCLEOTIDE SEQUENCE [LARGE SCALE GENOMIC DNA]</scope>
    <source>
        <strain evidence="7">S2</strain>
        <tissue evidence="7">Leaf</tissue>
    </source>
</reference>
<comment type="subcellular location">
    <subcellularLocation>
        <location evidence="2">Chromosome</location>
        <location evidence="2">Centromere</location>
    </subcellularLocation>
    <subcellularLocation>
        <location evidence="1">Nucleus</location>
    </subcellularLocation>
</comment>
<keyword evidence="5" id="KW-0539">Nucleus</keyword>
<dbReference type="Pfam" id="PF09496">
    <property type="entry name" value="CENP-O"/>
    <property type="match status" value="1"/>
</dbReference>
<comment type="similarity">
    <text evidence="3">Belongs to the CENP-O/MCM21 family.</text>
</comment>
<dbReference type="InterPro" id="IPR018464">
    <property type="entry name" value="CENP-O"/>
</dbReference>
<comment type="caution">
    <text evidence="7">The sequence shown here is derived from an EMBL/GenBank/DDBJ whole genome shotgun (WGS) entry which is preliminary data.</text>
</comment>
<gene>
    <name evidence="7" type="ORF">D8674_034257</name>
</gene>
<dbReference type="GO" id="GO:0031511">
    <property type="term" value="C:Mis6-Sim4 complex"/>
    <property type="evidence" value="ECO:0007669"/>
    <property type="project" value="TreeGrafter"/>
</dbReference>
<reference evidence="7 8" key="3">
    <citation type="submission" date="2019-11" db="EMBL/GenBank/DDBJ databases">
        <title>A de novo genome assembly of a pear dwarfing rootstock.</title>
        <authorList>
            <person name="Wang F."/>
            <person name="Wang J."/>
            <person name="Li S."/>
            <person name="Zhang Y."/>
            <person name="Fang M."/>
            <person name="Ma L."/>
            <person name="Zhao Y."/>
            <person name="Jiang S."/>
        </authorList>
    </citation>
    <scope>NUCLEOTIDE SEQUENCE [LARGE SCALE GENOMIC DNA]</scope>
    <source>
        <strain evidence="7">S2</strain>
        <tissue evidence="7">Leaf</tissue>
    </source>
</reference>
<dbReference type="OrthoDB" id="10050372at2759"/>
<sequence length="370" mass="42376">MGYSDDAEELLKRRPRKMAYLGNPSRRQLNSRGRSDILMGEMSYMQEEDISLDAIRLFLCLTGTNVLKGHSELAERLSRDANKIIYERLQKEFEDARASQTQENYLDGERWNDGLLATIRERIYCGLKLLMLEFAFVSITQITLRITYKIGNKEFGKFVTCCLEGARIGKLYEMSYAGETCDLYHCVLESMSFFEKMTVLEHTIPYFLPIREVENGLLSSNAMKLIDYIGEILQAYVGQKGTPMLLAYVRLAKELYGNQIKEIHFTLPYSLIVFSKLDFDCKVVVKLKHAQLVPVLPNHVSVVAWPVCQPGKSSPNISSMNKKENGTLEGPTTLFYAEDDALRTMSLPKVIFKTLMNFPQHYDQMILGKF</sequence>